<dbReference type="PANTHER" id="PTHR46265">
    <property type="entry name" value="RHO GTPASE-ACTIVATING PROTEIN 7"/>
    <property type="match status" value="1"/>
</dbReference>
<dbReference type="Pfam" id="PF00169">
    <property type="entry name" value="PH"/>
    <property type="match status" value="1"/>
</dbReference>
<dbReference type="InterPro" id="IPR011993">
    <property type="entry name" value="PH-like_dom_sf"/>
</dbReference>
<dbReference type="PROSITE" id="PS50003">
    <property type="entry name" value="PH_DOMAIN"/>
    <property type="match status" value="1"/>
</dbReference>
<protein>
    <submittedName>
        <fullName evidence="6">Uncharacterized protein</fullName>
    </submittedName>
</protein>
<sequence>MATSSEGSAQSKTCKCGESENNFWSTRSSENVDNLSNSCTNCEILKSGPLLISSKGIGWTSWKKRWFVLSRTSLMFYRADPNVLPPKGSETPNPTLGGIELNNSGSVVVKTDKKLLTVLFPDGRDGRAFTLKTDTLEELNEWKIALENALAQAPSAAQVMGQNAIFRNEAVDLVEASIEQCKDKPPSAFSIIGRPVLLALEDSDGSPSFLRRLLDSLRNMARIKVEGILRQSADVEEVMRRVQEYEQGKNEFSPNEDAHVIGDCIKHVLREMPSSPVPASCCTALVDAYRADYVSRIDAIRDAIHEVFPEPNRRLIQRILQMMLTVAAHKAENRMSLSALAAYGSFQLLQAAAAANHAQAIVIIFLEEYDKIFDDDLSQDESSSELYTESEDDEDAEDEESTASGIPFDDRYGDVENEPKAARKVDPDCFCDGTPSASEVGSDIISEDGSYLGTDVSSNIGSGGDSNTGSNVASNACSDIGSVHSKAGSMANSDVGSDVADENSTTNSIRVSTSLTEHIDVKPSKSIGVSPSRRHVLCCCQCTKDSDLHRENVNLTCPLRKKSNESSGSLLLADATNWRINTLPSASGVKNFTGASYELQPALRNKWGRTSARKNLSMESIEYISDDESAIMRLESTKIDLQTKVSKEIEGNAALWESLDRRKETLHECRMALEKEVERLQEQLQKERDLRSYLEFGLTNMLPAHMSSFLDSKTRSDLEEISVMEREIITLKQNIADLSDQLQQGLCTICKSCGQPIYKRNKIGENAENTAVTLVADNPFKHEDVSQSVAFENPKDCSFLSTRESSSSSNNNRESASKRNMAFQDGDSLSNDELACEPDESRDELRYDGLNAAYQANLDDMGRKAQGKQHLVVQEQCSSNEEAAVERTTATVENSQLAEGNEDTKLQFEEPRSLANNQASEKGKARLVKHSSSRSSVCIAASSPEDQCSASKKNAKFSSMKKDILDSPLDNKSYQKKRLSSLHLKSEKSTDANSTAAVEEKVTLVRNNATRRPAPKNEEVATSSSALAKLTNRLNFLKERRLQLANELQDLDVGRNFGSEPPSRTNSS</sequence>
<dbReference type="PANTHER" id="PTHR46265:SF2">
    <property type="entry name" value="RHO GTPASE-ACTIVATING PROTEIN 7"/>
    <property type="match status" value="1"/>
</dbReference>
<accession>A0A835PQH3</accession>
<feature type="region of interest" description="Disordered" evidence="3">
    <location>
        <begin position="377"/>
        <end position="414"/>
    </location>
</feature>
<dbReference type="InterPro" id="IPR000198">
    <property type="entry name" value="RhoGAP_dom"/>
</dbReference>
<dbReference type="InterPro" id="IPR025757">
    <property type="entry name" value="MIP1_Leuzipper"/>
</dbReference>
<dbReference type="Pfam" id="PF14389">
    <property type="entry name" value="Lzipper-MIP1"/>
    <property type="match status" value="1"/>
</dbReference>
<evidence type="ECO:0000259" key="4">
    <source>
        <dbReference type="PROSITE" id="PS50003"/>
    </source>
</evidence>
<dbReference type="Gene3D" id="1.10.555.10">
    <property type="entry name" value="Rho GTPase activation protein"/>
    <property type="match status" value="1"/>
</dbReference>
<organism evidence="6 7">
    <name type="scientific">Vanilla planifolia</name>
    <name type="common">Vanilla</name>
    <dbReference type="NCBI Taxonomy" id="51239"/>
    <lineage>
        <taxon>Eukaryota</taxon>
        <taxon>Viridiplantae</taxon>
        <taxon>Streptophyta</taxon>
        <taxon>Embryophyta</taxon>
        <taxon>Tracheophyta</taxon>
        <taxon>Spermatophyta</taxon>
        <taxon>Magnoliopsida</taxon>
        <taxon>Liliopsida</taxon>
        <taxon>Asparagales</taxon>
        <taxon>Orchidaceae</taxon>
        <taxon>Vanilloideae</taxon>
        <taxon>Vanilleae</taxon>
        <taxon>Vanilla</taxon>
    </lineage>
</organism>
<feature type="coiled-coil region" evidence="2">
    <location>
        <begin position="663"/>
        <end position="690"/>
    </location>
</feature>
<dbReference type="SUPFAM" id="SSF48350">
    <property type="entry name" value="GTPase activation domain, GAP"/>
    <property type="match status" value="1"/>
</dbReference>
<dbReference type="GO" id="GO:0005096">
    <property type="term" value="F:GTPase activator activity"/>
    <property type="evidence" value="ECO:0007669"/>
    <property type="project" value="UniProtKB-KW"/>
</dbReference>
<dbReference type="InterPro" id="IPR008936">
    <property type="entry name" value="Rho_GTPase_activation_prot"/>
</dbReference>
<dbReference type="Gene3D" id="2.30.29.30">
    <property type="entry name" value="Pleckstrin-homology domain (PH domain)/Phosphotyrosine-binding domain (PTB)"/>
    <property type="match status" value="1"/>
</dbReference>
<dbReference type="EMBL" id="JADCNM010000013">
    <property type="protein sequence ID" value="KAG0456750.1"/>
    <property type="molecule type" value="Genomic_DNA"/>
</dbReference>
<feature type="compositionally biased region" description="Low complexity" evidence="3">
    <location>
        <begin position="801"/>
        <end position="820"/>
    </location>
</feature>
<evidence type="ECO:0000259" key="5">
    <source>
        <dbReference type="PROSITE" id="PS50238"/>
    </source>
</evidence>
<reference evidence="6 7" key="1">
    <citation type="journal article" date="2020" name="Nat. Food">
        <title>A phased Vanilla planifolia genome enables genetic improvement of flavour and production.</title>
        <authorList>
            <person name="Hasing T."/>
            <person name="Tang H."/>
            <person name="Brym M."/>
            <person name="Khazi F."/>
            <person name="Huang T."/>
            <person name="Chambers A.H."/>
        </authorList>
    </citation>
    <scope>NUCLEOTIDE SEQUENCE [LARGE SCALE GENOMIC DNA]</scope>
    <source>
        <tissue evidence="6">Leaf</tissue>
    </source>
</reference>
<feature type="compositionally biased region" description="Acidic residues" evidence="3">
    <location>
        <begin position="377"/>
        <end position="401"/>
    </location>
</feature>
<dbReference type="CDD" id="cd00159">
    <property type="entry name" value="RhoGAP"/>
    <property type="match status" value="1"/>
</dbReference>
<feature type="region of interest" description="Disordered" evidence="3">
    <location>
        <begin position="487"/>
        <end position="508"/>
    </location>
</feature>
<dbReference type="Pfam" id="PF00620">
    <property type="entry name" value="RhoGAP"/>
    <property type="match status" value="1"/>
</dbReference>
<dbReference type="PROSITE" id="PS50238">
    <property type="entry name" value="RHOGAP"/>
    <property type="match status" value="1"/>
</dbReference>
<dbReference type="OrthoDB" id="2157866at2759"/>
<evidence type="ECO:0000256" key="3">
    <source>
        <dbReference type="SAM" id="MobiDB-lite"/>
    </source>
</evidence>
<dbReference type="InterPro" id="IPR001849">
    <property type="entry name" value="PH_domain"/>
</dbReference>
<feature type="region of interest" description="Disordered" evidence="3">
    <location>
        <begin position="799"/>
        <end position="842"/>
    </location>
</feature>
<evidence type="ECO:0000313" key="7">
    <source>
        <dbReference type="Proteomes" id="UP000639772"/>
    </source>
</evidence>
<dbReference type="AlphaFoldDB" id="A0A835PQH3"/>
<feature type="domain" description="PH" evidence="4">
    <location>
        <begin position="43"/>
        <end position="151"/>
    </location>
</feature>
<evidence type="ECO:0000256" key="1">
    <source>
        <dbReference type="ARBA" id="ARBA00022468"/>
    </source>
</evidence>
<evidence type="ECO:0000313" key="6">
    <source>
        <dbReference type="EMBL" id="KAG0456750.1"/>
    </source>
</evidence>
<proteinExistence type="predicted"/>
<keyword evidence="2" id="KW-0175">Coiled coil</keyword>
<evidence type="ECO:0000256" key="2">
    <source>
        <dbReference type="SAM" id="Coils"/>
    </source>
</evidence>
<name>A0A835PQH3_VANPL</name>
<feature type="domain" description="Rho-GAP" evidence="5">
    <location>
        <begin position="198"/>
        <end position="373"/>
    </location>
</feature>
<feature type="coiled-coil region" evidence="2">
    <location>
        <begin position="1020"/>
        <end position="1047"/>
    </location>
</feature>
<dbReference type="CDD" id="cd00821">
    <property type="entry name" value="PH"/>
    <property type="match status" value="1"/>
</dbReference>
<dbReference type="InterPro" id="IPR052799">
    <property type="entry name" value="Rho_GAP_Regulators"/>
</dbReference>
<dbReference type="GO" id="GO:0007165">
    <property type="term" value="P:signal transduction"/>
    <property type="evidence" value="ECO:0007669"/>
    <property type="project" value="InterPro"/>
</dbReference>
<keyword evidence="1" id="KW-0343">GTPase activation</keyword>
<dbReference type="Proteomes" id="UP000639772">
    <property type="component" value="Chromosome 13"/>
</dbReference>
<dbReference type="SMART" id="SM00233">
    <property type="entry name" value="PH"/>
    <property type="match status" value="1"/>
</dbReference>
<gene>
    <name evidence="6" type="ORF">HPP92_024538</name>
</gene>
<comment type="caution">
    <text evidence="6">The sequence shown here is derived from an EMBL/GenBank/DDBJ whole genome shotgun (WGS) entry which is preliminary data.</text>
</comment>
<dbReference type="SUPFAM" id="SSF50729">
    <property type="entry name" value="PH domain-like"/>
    <property type="match status" value="1"/>
</dbReference>
<dbReference type="SMART" id="SM00324">
    <property type="entry name" value="RhoGAP"/>
    <property type="match status" value="1"/>
</dbReference>